<protein>
    <submittedName>
        <fullName evidence="1">Uncharacterized protein</fullName>
    </submittedName>
</protein>
<gene>
    <name evidence="1" type="ORF">KC19_9G073400</name>
</gene>
<dbReference type="Proteomes" id="UP000822688">
    <property type="component" value="Chromosome 9"/>
</dbReference>
<comment type="caution">
    <text evidence="1">The sequence shown here is derived from an EMBL/GenBank/DDBJ whole genome shotgun (WGS) entry which is preliminary data.</text>
</comment>
<accession>A0A8T0GRE5</accession>
<evidence type="ECO:0000313" key="1">
    <source>
        <dbReference type="EMBL" id="KAG0561560.1"/>
    </source>
</evidence>
<dbReference type="AlphaFoldDB" id="A0A8T0GRE5"/>
<sequence>MKFSDFTFLSKEKRPPLFKLRTYCRSTVSENALMVSLRLRTRNEVLPVRKVNDEEFEMIRERLAKKLRFDFTETPNVSVNGGHGMKFPNVNSIQQKLCKRLNR</sequence>
<keyword evidence="2" id="KW-1185">Reference proteome</keyword>
<name>A0A8T0GRE5_CERPU</name>
<reference evidence="1" key="1">
    <citation type="submission" date="2020-06" db="EMBL/GenBank/DDBJ databases">
        <title>WGS assembly of Ceratodon purpureus strain R40.</title>
        <authorList>
            <person name="Carey S.B."/>
            <person name="Jenkins J."/>
            <person name="Shu S."/>
            <person name="Lovell J.T."/>
            <person name="Sreedasyam A."/>
            <person name="Maumus F."/>
            <person name="Tiley G.P."/>
            <person name="Fernandez-Pozo N."/>
            <person name="Barry K."/>
            <person name="Chen C."/>
            <person name="Wang M."/>
            <person name="Lipzen A."/>
            <person name="Daum C."/>
            <person name="Saski C.A."/>
            <person name="Payton A.C."/>
            <person name="Mcbreen J.C."/>
            <person name="Conrad R.E."/>
            <person name="Kollar L.M."/>
            <person name="Olsson S."/>
            <person name="Huttunen S."/>
            <person name="Landis J.B."/>
            <person name="Wickett N.J."/>
            <person name="Johnson M.G."/>
            <person name="Rensing S.A."/>
            <person name="Grimwood J."/>
            <person name="Schmutz J."/>
            <person name="Mcdaniel S.F."/>
        </authorList>
    </citation>
    <scope>NUCLEOTIDE SEQUENCE</scope>
    <source>
        <strain evidence="1">R40</strain>
    </source>
</reference>
<evidence type="ECO:0000313" key="2">
    <source>
        <dbReference type="Proteomes" id="UP000822688"/>
    </source>
</evidence>
<proteinExistence type="predicted"/>
<organism evidence="1 2">
    <name type="scientific">Ceratodon purpureus</name>
    <name type="common">Fire moss</name>
    <name type="synonym">Dicranum purpureum</name>
    <dbReference type="NCBI Taxonomy" id="3225"/>
    <lineage>
        <taxon>Eukaryota</taxon>
        <taxon>Viridiplantae</taxon>
        <taxon>Streptophyta</taxon>
        <taxon>Embryophyta</taxon>
        <taxon>Bryophyta</taxon>
        <taxon>Bryophytina</taxon>
        <taxon>Bryopsida</taxon>
        <taxon>Dicranidae</taxon>
        <taxon>Pseudoditrichales</taxon>
        <taxon>Ditrichaceae</taxon>
        <taxon>Ceratodon</taxon>
    </lineage>
</organism>
<dbReference type="EMBL" id="CM026430">
    <property type="protein sequence ID" value="KAG0561560.1"/>
    <property type="molecule type" value="Genomic_DNA"/>
</dbReference>